<sequence>MPPRLPLGAFLANAKSALAAPQRATPLTFVVGNESADLDSLCSAVVYAYLRTLTPPHTLHIPISNLPRHDLKLRPEMTAALAQAHLKPSDLLTLDDLPADLAPKDTRWVLVDHNALTGALASRYAARVVGCVDHHADEDAVPRDTGSEPRLIEKCGSAASLVVDFCRPAWEALEPTEADAHLARLSLAAILIDTTNLASKDKTTPKDVSAVSFLEQLAGRPFDRAAFFDDISAVKEDISSLGFRDIFRKDYKQWEDEGRVMGVSSVVQNLQYLLEKAGGDDGVLLGAFREWCEEKELDIGVIMTTSHPGGQFQRELLLWAFNKDAVASCKRFYDGYKEELGLGEWEGGRFDEVKEGQWRMAWTQRNLSQSRKQVAPMLRAAVKGTPRL</sequence>
<dbReference type="EMBL" id="MPGH01000027">
    <property type="protein sequence ID" value="OLN95728.1"/>
    <property type="molecule type" value="Genomic_DNA"/>
</dbReference>
<comment type="cofactor">
    <cofactor evidence="1">
        <name>Mn(2+)</name>
        <dbReference type="ChEBI" id="CHEBI:29035"/>
    </cofactor>
</comment>
<dbReference type="InterPro" id="IPR038763">
    <property type="entry name" value="DHH_sf"/>
</dbReference>
<dbReference type="Pfam" id="PF02833">
    <property type="entry name" value="DHHA2"/>
    <property type="match status" value="1"/>
</dbReference>
<dbReference type="InterPro" id="IPR038222">
    <property type="entry name" value="DHHA2_dom_sf"/>
</dbReference>
<name>A0A1Q8S2P3_9PEZI</name>
<dbReference type="GO" id="GO:0005737">
    <property type="term" value="C:cytoplasm"/>
    <property type="evidence" value="ECO:0007669"/>
    <property type="project" value="InterPro"/>
</dbReference>
<accession>A0A1Q8S2P3</accession>
<dbReference type="SMART" id="SM01131">
    <property type="entry name" value="DHHA2"/>
    <property type="match status" value="1"/>
</dbReference>
<evidence type="ECO:0000256" key="3">
    <source>
        <dbReference type="ARBA" id="ARBA00022801"/>
    </source>
</evidence>
<dbReference type="Proteomes" id="UP000186583">
    <property type="component" value="Unassembled WGS sequence"/>
</dbReference>
<proteinExistence type="predicted"/>
<dbReference type="InterPro" id="IPR001667">
    <property type="entry name" value="DDH_dom"/>
</dbReference>
<gene>
    <name evidence="6" type="ORF">CCHL11_02755</name>
</gene>
<evidence type="ECO:0000256" key="1">
    <source>
        <dbReference type="ARBA" id="ARBA00001936"/>
    </source>
</evidence>
<comment type="caution">
    <text evidence="6">The sequence shown here is derived from an EMBL/GenBank/DDBJ whole genome shotgun (WGS) entry which is preliminary data.</text>
</comment>
<dbReference type="Gene3D" id="3.90.1640.10">
    <property type="entry name" value="inorganic pyrophosphatase (n-terminal core)"/>
    <property type="match status" value="1"/>
</dbReference>
<evidence type="ECO:0000256" key="4">
    <source>
        <dbReference type="ARBA" id="ARBA00023211"/>
    </source>
</evidence>
<organism evidence="6 7">
    <name type="scientific">Colletotrichum chlorophyti</name>
    <dbReference type="NCBI Taxonomy" id="708187"/>
    <lineage>
        <taxon>Eukaryota</taxon>
        <taxon>Fungi</taxon>
        <taxon>Dikarya</taxon>
        <taxon>Ascomycota</taxon>
        <taxon>Pezizomycotina</taxon>
        <taxon>Sordariomycetes</taxon>
        <taxon>Hypocreomycetidae</taxon>
        <taxon>Glomerellales</taxon>
        <taxon>Glomerellaceae</taxon>
        <taxon>Colletotrichum</taxon>
    </lineage>
</organism>
<dbReference type="SUPFAM" id="SSF64182">
    <property type="entry name" value="DHH phosphoesterases"/>
    <property type="match status" value="1"/>
</dbReference>
<evidence type="ECO:0000259" key="5">
    <source>
        <dbReference type="SMART" id="SM01131"/>
    </source>
</evidence>
<dbReference type="Pfam" id="PF01368">
    <property type="entry name" value="DHH"/>
    <property type="match status" value="1"/>
</dbReference>
<keyword evidence="4" id="KW-0464">Manganese</keyword>
<dbReference type="PANTHER" id="PTHR12112:SF39">
    <property type="entry name" value="EG:152A3.5 PROTEIN (FBGN0003116_PN PROTEIN)"/>
    <property type="match status" value="1"/>
</dbReference>
<dbReference type="GO" id="GO:0046872">
    <property type="term" value="F:metal ion binding"/>
    <property type="evidence" value="ECO:0007669"/>
    <property type="project" value="UniProtKB-KW"/>
</dbReference>
<reference evidence="6 7" key="1">
    <citation type="submission" date="2016-11" db="EMBL/GenBank/DDBJ databases">
        <title>Draft Genome Assembly of Colletotrichum chlorophyti a pathogen of herbaceous plants.</title>
        <authorList>
            <person name="Gan P."/>
            <person name="Narusaka M."/>
            <person name="Tsushima A."/>
            <person name="Narusaka Y."/>
            <person name="Takano Y."/>
            <person name="Shirasu K."/>
        </authorList>
    </citation>
    <scope>NUCLEOTIDE SEQUENCE [LARGE SCALE GENOMIC DNA]</scope>
    <source>
        <strain evidence="6 7">NTL11</strain>
    </source>
</reference>
<keyword evidence="2" id="KW-0479">Metal-binding</keyword>
<evidence type="ECO:0000256" key="2">
    <source>
        <dbReference type="ARBA" id="ARBA00022723"/>
    </source>
</evidence>
<dbReference type="STRING" id="708187.A0A1Q8S2P3"/>
<dbReference type="OrthoDB" id="374045at2759"/>
<feature type="domain" description="DHHA2" evidence="5">
    <location>
        <begin position="228"/>
        <end position="382"/>
    </location>
</feature>
<evidence type="ECO:0000313" key="7">
    <source>
        <dbReference type="Proteomes" id="UP000186583"/>
    </source>
</evidence>
<dbReference type="InterPro" id="IPR004097">
    <property type="entry name" value="DHHA2"/>
</dbReference>
<dbReference type="GO" id="GO:0004309">
    <property type="term" value="F:exopolyphosphatase activity"/>
    <property type="evidence" value="ECO:0007669"/>
    <property type="project" value="TreeGrafter"/>
</dbReference>
<dbReference type="PANTHER" id="PTHR12112">
    <property type="entry name" value="BNIP - RELATED"/>
    <property type="match status" value="1"/>
</dbReference>
<dbReference type="AlphaFoldDB" id="A0A1Q8S2P3"/>
<protein>
    <submittedName>
        <fullName evidence="6">Putative exopolyphosphatase</fullName>
    </submittedName>
</protein>
<keyword evidence="7" id="KW-1185">Reference proteome</keyword>
<keyword evidence="3" id="KW-0378">Hydrolase</keyword>
<evidence type="ECO:0000313" key="6">
    <source>
        <dbReference type="EMBL" id="OLN95728.1"/>
    </source>
</evidence>
<dbReference type="Gene3D" id="3.10.310.20">
    <property type="entry name" value="DHHA2 domain"/>
    <property type="match status" value="1"/>
</dbReference>